<keyword evidence="3" id="KW-1185">Reference proteome</keyword>
<evidence type="ECO:0000313" key="2">
    <source>
        <dbReference type="EMBL" id="VVC96913.1"/>
    </source>
</evidence>
<name>A0A5E4QHE0_9NEOP</name>
<accession>A0A5E4QHE0</accession>
<feature type="compositionally biased region" description="Basic and acidic residues" evidence="1">
    <location>
        <begin position="22"/>
        <end position="59"/>
    </location>
</feature>
<gene>
    <name evidence="2" type="ORF">LSINAPIS_LOCUS8311</name>
</gene>
<protein>
    <submittedName>
        <fullName evidence="2">Uncharacterized protein</fullName>
    </submittedName>
</protein>
<reference evidence="2 3" key="1">
    <citation type="submission" date="2017-07" db="EMBL/GenBank/DDBJ databases">
        <authorList>
            <person name="Talla V."/>
            <person name="Backstrom N."/>
        </authorList>
    </citation>
    <scope>NUCLEOTIDE SEQUENCE [LARGE SCALE GENOMIC DNA]</scope>
</reference>
<feature type="region of interest" description="Disordered" evidence="1">
    <location>
        <begin position="1"/>
        <end position="73"/>
    </location>
</feature>
<evidence type="ECO:0000256" key="1">
    <source>
        <dbReference type="SAM" id="MobiDB-lite"/>
    </source>
</evidence>
<evidence type="ECO:0000313" key="3">
    <source>
        <dbReference type="Proteomes" id="UP000324832"/>
    </source>
</evidence>
<dbReference type="EMBL" id="FZQP02002935">
    <property type="protein sequence ID" value="VVC96913.1"/>
    <property type="molecule type" value="Genomic_DNA"/>
</dbReference>
<organism evidence="2 3">
    <name type="scientific">Leptidea sinapis</name>
    <dbReference type="NCBI Taxonomy" id="189913"/>
    <lineage>
        <taxon>Eukaryota</taxon>
        <taxon>Metazoa</taxon>
        <taxon>Ecdysozoa</taxon>
        <taxon>Arthropoda</taxon>
        <taxon>Hexapoda</taxon>
        <taxon>Insecta</taxon>
        <taxon>Pterygota</taxon>
        <taxon>Neoptera</taxon>
        <taxon>Endopterygota</taxon>
        <taxon>Lepidoptera</taxon>
        <taxon>Glossata</taxon>
        <taxon>Ditrysia</taxon>
        <taxon>Papilionoidea</taxon>
        <taxon>Pieridae</taxon>
        <taxon>Dismorphiinae</taxon>
        <taxon>Leptidea</taxon>
    </lineage>
</organism>
<proteinExistence type="predicted"/>
<dbReference type="AlphaFoldDB" id="A0A5E4QHE0"/>
<sequence>MSFYNDIAALEKETAPSTAENTPERDRSGEKERIRESQKEKARESEKDKVKESERDKDKGTKKKSKVKITNSIGMKHRTVSSLVAKWQQVAEEVCSD</sequence>
<dbReference type="Proteomes" id="UP000324832">
    <property type="component" value="Unassembled WGS sequence"/>
</dbReference>